<dbReference type="Pfam" id="PF03822">
    <property type="entry name" value="NAF"/>
    <property type="match status" value="1"/>
</dbReference>
<dbReference type="Gene3D" id="3.30.200.20">
    <property type="entry name" value="Phosphorylase Kinase, domain 1"/>
    <property type="match status" value="1"/>
</dbReference>
<dbReference type="GO" id="GO:0007165">
    <property type="term" value="P:signal transduction"/>
    <property type="evidence" value="ECO:0007669"/>
    <property type="project" value="InterPro"/>
</dbReference>
<dbReference type="EC" id="2.7.11.1" evidence="2"/>
<dbReference type="Pfam" id="PF00069">
    <property type="entry name" value="Pkinase"/>
    <property type="match status" value="2"/>
</dbReference>
<accession>A0AAV9CKM6</accession>
<dbReference type="SUPFAM" id="SSF56112">
    <property type="entry name" value="Protein kinase-like (PK-like)"/>
    <property type="match status" value="1"/>
</dbReference>
<evidence type="ECO:0000259" key="14">
    <source>
        <dbReference type="PROSITE" id="PS50816"/>
    </source>
</evidence>
<evidence type="ECO:0000313" key="15">
    <source>
        <dbReference type="EMBL" id="KAK1289425.1"/>
    </source>
</evidence>
<evidence type="ECO:0000256" key="7">
    <source>
        <dbReference type="ARBA" id="ARBA00022840"/>
    </source>
</evidence>
<evidence type="ECO:0000256" key="9">
    <source>
        <dbReference type="ARBA" id="ARBA00047899"/>
    </source>
</evidence>
<dbReference type="PROSITE" id="PS00107">
    <property type="entry name" value="PROTEIN_KINASE_ATP"/>
    <property type="match status" value="1"/>
</dbReference>
<dbReference type="PROSITE" id="PS50816">
    <property type="entry name" value="NAF"/>
    <property type="match status" value="1"/>
</dbReference>
<feature type="binding site" evidence="11">
    <location>
        <position position="39"/>
    </location>
    <ligand>
        <name>ATP</name>
        <dbReference type="ChEBI" id="CHEBI:30616"/>
    </ligand>
</feature>
<dbReference type="CDD" id="cd12195">
    <property type="entry name" value="CIPK_C"/>
    <property type="match status" value="1"/>
</dbReference>
<comment type="caution">
    <text evidence="15">The sequence shown here is derived from an EMBL/GenBank/DDBJ whole genome shotgun (WGS) entry which is preliminary data.</text>
</comment>
<keyword evidence="6 15" id="KW-0418">Kinase</keyword>
<evidence type="ECO:0000256" key="8">
    <source>
        <dbReference type="ARBA" id="ARBA00023211"/>
    </source>
</evidence>
<dbReference type="PANTHER" id="PTHR43895">
    <property type="entry name" value="CALCIUM/CALMODULIN-DEPENDENT PROTEIN KINASE KINASE-RELATED"/>
    <property type="match status" value="1"/>
</dbReference>
<keyword evidence="3" id="KW-0723">Serine/threonine-protein kinase</keyword>
<gene>
    <name evidence="15" type="primary">CIPK21</name>
    <name evidence="15" type="ORF">QJS10_CPB18g00234</name>
</gene>
<evidence type="ECO:0000256" key="5">
    <source>
        <dbReference type="ARBA" id="ARBA00022741"/>
    </source>
</evidence>
<evidence type="ECO:0000256" key="2">
    <source>
        <dbReference type="ARBA" id="ARBA00012513"/>
    </source>
</evidence>
<feature type="region of interest" description="Disordered" evidence="12">
    <location>
        <begin position="345"/>
        <end position="380"/>
    </location>
</feature>
<evidence type="ECO:0000256" key="3">
    <source>
        <dbReference type="ARBA" id="ARBA00022527"/>
    </source>
</evidence>
<sequence length="380" mass="42395">MGYTGSVGKYQIGRTIGEGSFAKVKVAVNVETSQNVAVKIINKHKVLEQKLVHQVKREISTMKLLNHPNIVRIYEVIATRSKIYIIMEYISGGQLSDKLPGDLLSTSCGSPSYVAPEVINNKNYEGAAADVWSCGVILFELLAGYLPFQDRNILQLYRKISRAQCVCPLWFTASQKKLILKILNPLSYKRMTIAEILEDDWFRVDFVHSPGTEQEESTSLDDVNLAFESDHAGTDENNVPKSPSFINAFQLIAMSDDLNLSGLFEEQDMNSQKRKLGSKHSIIETIEKIEMAARDVNLSVERTNVSKVIEVTPTHCVVEISKSAGELRVYKEFCESLSNVLKEKPSSSRFQGPVSLGRDEQQISIAMTSDTTEPRGYSSS</sequence>
<dbReference type="GO" id="GO:0005524">
    <property type="term" value="F:ATP binding"/>
    <property type="evidence" value="ECO:0007669"/>
    <property type="project" value="UniProtKB-UniRule"/>
</dbReference>
<dbReference type="InterPro" id="IPR017441">
    <property type="entry name" value="Protein_kinase_ATP_BS"/>
</dbReference>
<comment type="similarity">
    <text evidence="1">Belongs to the protein kinase superfamily. CAMK Ser/Thr protein kinase family. SNF1 subfamily.</text>
</comment>
<dbReference type="InterPro" id="IPR011009">
    <property type="entry name" value="Kinase-like_dom_sf"/>
</dbReference>
<dbReference type="InterPro" id="IPR018451">
    <property type="entry name" value="NAF/FISL_domain"/>
</dbReference>
<dbReference type="PROSITE" id="PS50011">
    <property type="entry name" value="PROTEIN_KINASE_DOM"/>
    <property type="match status" value="1"/>
</dbReference>
<dbReference type="InterPro" id="IPR000719">
    <property type="entry name" value="Prot_kinase_dom"/>
</dbReference>
<dbReference type="AlphaFoldDB" id="A0AAV9CKM6"/>
<dbReference type="Gene3D" id="3.30.310.80">
    <property type="entry name" value="Kinase associated domain 1, KA1"/>
    <property type="match status" value="1"/>
</dbReference>
<evidence type="ECO:0000256" key="11">
    <source>
        <dbReference type="PROSITE-ProRule" id="PRU10141"/>
    </source>
</evidence>
<evidence type="ECO:0000259" key="13">
    <source>
        <dbReference type="PROSITE" id="PS50011"/>
    </source>
</evidence>
<name>A0AAV9CKM6_ACOCL</name>
<feature type="domain" description="Protein kinase" evidence="13">
    <location>
        <begin position="10"/>
        <end position="202"/>
    </location>
</feature>
<keyword evidence="4" id="KW-0808">Transferase</keyword>
<keyword evidence="5 11" id="KW-0547">Nucleotide-binding</keyword>
<reference evidence="15" key="1">
    <citation type="journal article" date="2023" name="Nat. Commun.">
        <title>Diploid and tetraploid genomes of Acorus and the evolution of monocots.</title>
        <authorList>
            <person name="Ma L."/>
            <person name="Liu K.W."/>
            <person name="Li Z."/>
            <person name="Hsiao Y.Y."/>
            <person name="Qi Y."/>
            <person name="Fu T."/>
            <person name="Tang G.D."/>
            <person name="Zhang D."/>
            <person name="Sun W.H."/>
            <person name="Liu D.K."/>
            <person name="Li Y."/>
            <person name="Chen G.Z."/>
            <person name="Liu X.D."/>
            <person name="Liao X.Y."/>
            <person name="Jiang Y.T."/>
            <person name="Yu X."/>
            <person name="Hao Y."/>
            <person name="Huang J."/>
            <person name="Zhao X.W."/>
            <person name="Ke S."/>
            <person name="Chen Y.Y."/>
            <person name="Wu W.L."/>
            <person name="Hsu J.L."/>
            <person name="Lin Y.F."/>
            <person name="Huang M.D."/>
            <person name="Li C.Y."/>
            <person name="Huang L."/>
            <person name="Wang Z.W."/>
            <person name="Zhao X."/>
            <person name="Zhong W.Y."/>
            <person name="Peng D.H."/>
            <person name="Ahmad S."/>
            <person name="Lan S."/>
            <person name="Zhang J.S."/>
            <person name="Tsai W.C."/>
            <person name="Van de Peer Y."/>
            <person name="Liu Z.J."/>
        </authorList>
    </citation>
    <scope>NUCLEOTIDE SEQUENCE</scope>
    <source>
        <strain evidence="15">CP</strain>
    </source>
</reference>
<proteinExistence type="inferred from homology"/>
<evidence type="ECO:0000256" key="10">
    <source>
        <dbReference type="ARBA" id="ARBA00048679"/>
    </source>
</evidence>
<reference evidence="15" key="2">
    <citation type="submission" date="2023-06" db="EMBL/GenBank/DDBJ databases">
        <authorList>
            <person name="Ma L."/>
            <person name="Liu K.-W."/>
            <person name="Li Z."/>
            <person name="Hsiao Y.-Y."/>
            <person name="Qi Y."/>
            <person name="Fu T."/>
            <person name="Tang G."/>
            <person name="Zhang D."/>
            <person name="Sun W.-H."/>
            <person name="Liu D.-K."/>
            <person name="Li Y."/>
            <person name="Chen G.-Z."/>
            <person name="Liu X.-D."/>
            <person name="Liao X.-Y."/>
            <person name="Jiang Y.-T."/>
            <person name="Yu X."/>
            <person name="Hao Y."/>
            <person name="Huang J."/>
            <person name="Zhao X.-W."/>
            <person name="Ke S."/>
            <person name="Chen Y.-Y."/>
            <person name="Wu W.-L."/>
            <person name="Hsu J.-L."/>
            <person name="Lin Y.-F."/>
            <person name="Huang M.-D."/>
            <person name="Li C.-Y."/>
            <person name="Huang L."/>
            <person name="Wang Z.-W."/>
            <person name="Zhao X."/>
            <person name="Zhong W.-Y."/>
            <person name="Peng D.-H."/>
            <person name="Ahmad S."/>
            <person name="Lan S."/>
            <person name="Zhang J.-S."/>
            <person name="Tsai W.-C."/>
            <person name="Van De Peer Y."/>
            <person name="Liu Z.-J."/>
        </authorList>
    </citation>
    <scope>NUCLEOTIDE SEQUENCE</scope>
    <source>
        <strain evidence="15">CP</strain>
        <tissue evidence="15">Leaves</tissue>
    </source>
</reference>
<comment type="catalytic activity">
    <reaction evidence="9">
        <text>L-threonyl-[protein] + ATP = O-phospho-L-threonyl-[protein] + ADP + H(+)</text>
        <dbReference type="Rhea" id="RHEA:46608"/>
        <dbReference type="Rhea" id="RHEA-COMP:11060"/>
        <dbReference type="Rhea" id="RHEA-COMP:11605"/>
        <dbReference type="ChEBI" id="CHEBI:15378"/>
        <dbReference type="ChEBI" id="CHEBI:30013"/>
        <dbReference type="ChEBI" id="CHEBI:30616"/>
        <dbReference type="ChEBI" id="CHEBI:61977"/>
        <dbReference type="ChEBI" id="CHEBI:456216"/>
        <dbReference type="EC" id="2.7.11.1"/>
    </reaction>
</comment>
<evidence type="ECO:0000313" key="16">
    <source>
        <dbReference type="Proteomes" id="UP001180020"/>
    </source>
</evidence>
<evidence type="ECO:0000256" key="4">
    <source>
        <dbReference type="ARBA" id="ARBA00022679"/>
    </source>
</evidence>
<organism evidence="15 16">
    <name type="scientific">Acorus calamus</name>
    <name type="common">Sweet flag</name>
    <dbReference type="NCBI Taxonomy" id="4465"/>
    <lineage>
        <taxon>Eukaryota</taxon>
        <taxon>Viridiplantae</taxon>
        <taxon>Streptophyta</taxon>
        <taxon>Embryophyta</taxon>
        <taxon>Tracheophyta</taxon>
        <taxon>Spermatophyta</taxon>
        <taxon>Magnoliopsida</taxon>
        <taxon>Liliopsida</taxon>
        <taxon>Acoraceae</taxon>
        <taxon>Acorus</taxon>
    </lineage>
</organism>
<dbReference type="InterPro" id="IPR004041">
    <property type="entry name" value="NAF_dom"/>
</dbReference>
<evidence type="ECO:0000256" key="1">
    <source>
        <dbReference type="ARBA" id="ARBA00006234"/>
    </source>
</evidence>
<dbReference type="FunFam" id="3.30.200.20:FF:000096">
    <property type="entry name" value="Non-specific serine/threonine protein kinase"/>
    <property type="match status" value="1"/>
</dbReference>
<dbReference type="Proteomes" id="UP001180020">
    <property type="component" value="Unassembled WGS sequence"/>
</dbReference>
<feature type="domain" description="NAF" evidence="14">
    <location>
        <begin position="241"/>
        <end position="265"/>
    </location>
</feature>
<keyword evidence="7 11" id="KW-0067">ATP-binding</keyword>
<keyword evidence="8" id="KW-0464">Manganese</keyword>
<dbReference type="PANTHER" id="PTHR43895:SF145">
    <property type="entry name" value="CBL-INTERACTING SERINE_THREONINE-PROTEIN KINASE 9"/>
    <property type="match status" value="1"/>
</dbReference>
<feature type="compositionally biased region" description="Polar residues" evidence="12">
    <location>
        <begin position="362"/>
        <end position="380"/>
    </location>
</feature>
<dbReference type="Gene3D" id="1.10.510.10">
    <property type="entry name" value="Transferase(Phosphotransferase) domain 1"/>
    <property type="match status" value="1"/>
</dbReference>
<evidence type="ECO:0000256" key="6">
    <source>
        <dbReference type="ARBA" id="ARBA00022777"/>
    </source>
</evidence>
<protein>
    <recommendedName>
        <fullName evidence="2">non-specific serine/threonine protein kinase</fullName>
        <ecNumber evidence="2">2.7.11.1</ecNumber>
    </recommendedName>
</protein>
<comment type="catalytic activity">
    <reaction evidence="10">
        <text>L-seryl-[protein] + ATP = O-phospho-L-seryl-[protein] + ADP + H(+)</text>
        <dbReference type="Rhea" id="RHEA:17989"/>
        <dbReference type="Rhea" id="RHEA-COMP:9863"/>
        <dbReference type="Rhea" id="RHEA-COMP:11604"/>
        <dbReference type="ChEBI" id="CHEBI:15378"/>
        <dbReference type="ChEBI" id="CHEBI:29999"/>
        <dbReference type="ChEBI" id="CHEBI:30616"/>
        <dbReference type="ChEBI" id="CHEBI:83421"/>
        <dbReference type="ChEBI" id="CHEBI:456216"/>
        <dbReference type="EC" id="2.7.11.1"/>
    </reaction>
</comment>
<dbReference type="EMBL" id="JAUJYO010000018">
    <property type="protein sequence ID" value="KAK1289425.1"/>
    <property type="molecule type" value="Genomic_DNA"/>
</dbReference>
<dbReference type="GO" id="GO:0004674">
    <property type="term" value="F:protein serine/threonine kinase activity"/>
    <property type="evidence" value="ECO:0007669"/>
    <property type="project" value="UniProtKB-KW"/>
</dbReference>
<keyword evidence="16" id="KW-1185">Reference proteome</keyword>
<evidence type="ECO:0000256" key="12">
    <source>
        <dbReference type="SAM" id="MobiDB-lite"/>
    </source>
</evidence>